<dbReference type="Proteomes" id="UP000291116">
    <property type="component" value="Unassembled WGS sequence"/>
</dbReference>
<keyword evidence="2" id="KW-1185">Reference proteome</keyword>
<proteinExistence type="predicted"/>
<dbReference type="PANTHER" id="PTHR12773:SF0">
    <property type="entry name" value="MULTIFUNCTIONAL METHYLTRANSFERASE SUBUNIT TRM112-LIKE PROTEIN"/>
    <property type="match status" value="1"/>
</dbReference>
<protein>
    <recommendedName>
        <fullName evidence="3">Multifunctional methyltransferase subunit TRM112-like protein</fullName>
    </recommendedName>
</protein>
<evidence type="ECO:0000313" key="1">
    <source>
        <dbReference type="EMBL" id="VEU42032.1"/>
    </source>
</evidence>
<name>A0A448ZJ10_9STRA</name>
<organism evidence="1 2">
    <name type="scientific">Pseudo-nitzschia multistriata</name>
    <dbReference type="NCBI Taxonomy" id="183589"/>
    <lineage>
        <taxon>Eukaryota</taxon>
        <taxon>Sar</taxon>
        <taxon>Stramenopiles</taxon>
        <taxon>Ochrophyta</taxon>
        <taxon>Bacillariophyta</taxon>
        <taxon>Bacillariophyceae</taxon>
        <taxon>Bacillariophycidae</taxon>
        <taxon>Bacillariales</taxon>
        <taxon>Bacillariaceae</taxon>
        <taxon>Pseudo-nitzschia</taxon>
    </lineage>
</organism>
<dbReference type="PANTHER" id="PTHR12773">
    <property type="entry name" value="UPF0315 PROTEIN-RELATED"/>
    <property type="match status" value="1"/>
</dbReference>
<dbReference type="GO" id="GO:0070476">
    <property type="term" value="P:rRNA (guanine-N7)-methylation"/>
    <property type="evidence" value="ECO:0007669"/>
    <property type="project" value="TreeGrafter"/>
</dbReference>
<sequence>MQTFAPARKSPSAIEAPIPELAPMRQMTWLDNMLLEMLFVDTHTMRLLTHNTMRNNTAEAKGKGFPLRITAAEVKVIDNPDAGASGVRDINFVKKMLPILEWPALVQAASEMGISTLPTTLTTDLAESEPFLQALYHILMNVHLMKGMLTCPATGREFPVTDGIPNMMLEEEECERVRL</sequence>
<dbReference type="Gene3D" id="2.20.25.10">
    <property type="match status" value="1"/>
</dbReference>
<dbReference type="GO" id="GO:0030488">
    <property type="term" value="P:tRNA methylation"/>
    <property type="evidence" value="ECO:0007669"/>
    <property type="project" value="TreeGrafter"/>
</dbReference>
<dbReference type="SUPFAM" id="SSF158997">
    <property type="entry name" value="Trm112p-like"/>
    <property type="match status" value="1"/>
</dbReference>
<evidence type="ECO:0000313" key="2">
    <source>
        <dbReference type="Proteomes" id="UP000291116"/>
    </source>
</evidence>
<dbReference type="OrthoDB" id="2187549at2759"/>
<dbReference type="EMBL" id="CAACVS010000406">
    <property type="protein sequence ID" value="VEU42032.1"/>
    <property type="molecule type" value="Genomic_DNA"/>
</dbReference>
<accession>A0A448ZJ10</accession>
<dbReference type="AlphaFoldDB" id="A0A448ZJ10"/>
<reference evidence="1 2" key="1">
    <citation type="submission" date="2019-01" db="EMBL/GenBank/DDBJ databases">
        <authorList>
            <person name="Ferrante I. M."/>
        </authorList>
    </citation>
    <scope>NUCLEOTIDE SEQUENCE [LARGE SCALE GENOMIC DNA]</scope>
    <source>
        <strain evidence="1 2">B856</strain>
    </source>
</reference>
<dbReference type="GO" id="GO:0046982">
    <property type="term" value="F:protein heterodimerization activity"/>
    <property type="evidence" value="ECO:0007669"/>
    <property type="project" value="InterPro"/>
</dbReference>
<evidence type="ECO:0008006" key="3">
    <source>
        <dbReference type="Google" id="ProtNLM"/>
    </source>
</evidence>
<gene>
    <name evidence="1" type="ORF">PSNMU_V1.4_AUG-EV-PASAV3_0089940</name>
</gene>
<dbReference type="InterPro" id="IPR039127">
    <property type="entry name" value="Trm112"/>
</dbReference>